<gene>
    <name evidence="1" type="ORF">G4D72_03845</name>
</gene>
<accession>A0ABX0I685</accession>
<comment type="caution">
    <text evidence="1">The sequence shown here is derived from an EMBL/GenBank/DDBJ whole genome shotgun (WGS) entry which is preliminary data.</text>
</comment>
<dbReference type="RefSeq" id="WP_166076298.1">
    <property type="nucleotide sequence ID" value="NZ_JAAJBT010000002.1"/>
</dbReference>
<sequence>MTKLKFLTCLLFVNYSFSQKIENENYDTKTALLVINSLFLDTAAMDKIPTNAIESLEVLKENDAIKRFGKQGKNGAIVIRTKKISSKELKKLYALYPSTIELNVKSQIKKITGKVTDCENIPLPNILVQNINTKKSVFTDSLGEFSLEMSKNDILSFSNERYQPLRLQYTNQKKIVTALKIKDTYGNIMVEKPVIYLYPKEKTDVELSLKFDGKILTTFPKLEKSWNVTAYENGQIFDKKTNRFYTSLFWDGEISFPPSHYQYKTGFIVEKEKLASFLIEKLEFMGLNTVETNEFIQYWLPILERNKTTFIHFLVNENYDVFSTNYVTPKPDTSIRILMEFFGVDAPISIPPQELPKTIRKGFTLVEWGGSDVSNQLPLNYLKLN</sequence>
<dbReference type="EMBL" id="JAAJBT010000002">
    <property type="protein sequence ID" value="NHM01242.1"/>
    <property type="molecule type" value="Genomic_DNA"/>
</dbReference>
<keyword evidence="2" id="KW-1185">Reference proteome</keyword>
<dbReference type="InterPro" id="IPR008969">
    <property type="entry name" value="CarboxyPept-like_regulatory"/>
</dbReference>
<organism evidence="1 2">
    <name type="scientific">Flavobacterium difficile</name>
    <dbReference type="NCBI Taxonomy" id="2709659"/>
    <lineage>
        <taxon>Bacteria</taxon>
        <taxon>Pseudomonadati</taxon>
        <taxon>Bacteroidota</taxon>
        <taxon>Flavobacteriia</taxon>
        <taxon>Flavobacteriales</taxon>
        <taxon>Flavobacteriaceae</taxon>
        <taxon>Flavobacterium</taxon>
    </lineage>
</organism>
<dbReference type="SUPFAM" id="SSF49464">
    <property type="entry name" value="Carboxypeptidase regulatory domain-like"/>
    <property type="match status" value="1"/>
</dbReference>
<name>A0ABX0I685_9FLAO</name>
<reference evidence="1 2" key="1">
    <citation type="submission" date="2020-02" db="EMBL/GenBank/DDBJ databases">
        <authorList>
            <person name="Chen W.-M."/>
        </authorList>
    </citation>
    <scope>NUCLEOTIDE SEQUENCE [LARGE SCALE GENOMIC DNA]</scope>
    <source>
        <strain evidence="1 2">KDG-16</strain>
    </source>
</reference>
<protein>
    <recommendedName>
        <fullName evidence="3">Carboxypeptidase-like regulatory domain-containing protein</fullName>
    </recommendedName>
</protein>
<dbReference type="Proteomes" id="UP000800984">
    <property type="component" value="Unassembled WGS sequence"/>
</dbReference>
<evidence type="ECO:0000313" key="1">
    <source>
        <dbReference type="EMBL" id="NHM01242.1"/>
    </source>
</evidence>
<evidence type="ECO:0008006" key="3">
    <source>
        <dbReference type="Google" id="ProtNLM"/>
    </source>
</evidence>
<evidence type="ECO:0000313" key="2">
    <source>
        <dbReference type="Proteomes" id="UP000800984"/>
    </source>
</evidence>
<proteinExistence type="predicted"/>